<keyword evidence="8 13" id="KW-0378">Hydrolase</keyword>
<dbReference type="Gene3D" id="1.10.150.110">
    <property type="entry name" value="DNA polymerase beta, N-terminal domain-like"/>
    <property type="match status" value="1"/>
</dbReference>
<dbReference type="InterPro" id="IPR042530">
    <property type="entry name" value="EME1/EME2_C"/>
</dbReference>
<comment type="caution">
    <text evidence="15">The sequence shown here is derived from an EMBL/GenBank/DDBJ whole genome shotgun (WGS) entry which is preliminary data.</text>
</comment>
<comment type="similarity">
    <text evidence="3 13">Belongs to the XPF family.</text>
</comment>
<dbReference type="GO" id="GO:0048476">
    <property type="term" value="C:Holliday junction resolvase complex"/>
    <property type="evidence" value="ECO:0007669"/>
    <property type="project" value="UniProtKB-UniRule"/>
</dbReference>
<feature type="domain" description="ERCC4" evidence="14">
    <location>
        <begin position="290"/>
        <end position="394"/>
    </location>
</feature>
<dbReference type="InterPro" id="IPR027421">
    <property type="entry name" value="DNA_pol_lamdba_lyase_dom_sf"/>
</dbReference>
<organism evidence="15 16">
    <name type="scientific">Hyaloperonospora brassicae</name>
    <name type="common">Brassica downy mildew</name>
    <name type="synonym">Peronospora brassicae</name>
    <dbReference type="NCBI Taxonomy" id="162125"/>
    <lineage>
        <taxon>Eukaryota</taxon>
        <taxon>Sar</taxon>
        <taxon>Stramenopiles</taxon>
        <taxon>Oomycota</taxon>
        <taxon>Peronosporomycetes</taxon>
        <taxon>Peronosporales</taxon>
        <taxon>Peronosporaceae</taxon>
        <taxon>Hyaloperonospora</taxon>
    </lineage>
</organism>
<evidence type="ECO:0000256" key="2">
    <source>
        <dbReference type="ARBA" id="ARBA00004123"/>
    </source>
</evidence>
<protein>
    <recommendedName>
        <fullName evidence="13">Crossover junction endonuclease MUS81</fullName>
        <ecNumber evidence="13">3.1.22.-</ecNumber>
    </recommendedName>
</protein>
<evidence type="ECO:0000256" key="5">
    <source>
        <dbReference type="ARBA" id="ARBA00022723"/>
    </source>
</evidence>
<proteinExistence type="inferred from homology"/>
<dbReference type="Pfam" id="PF02732">
    <property type="entry name" value="ERCC4"/>
    <property type="match status" value="1"/>
</dbReference>
<evidence type="ECO:0000313" key="15">
    <source>
        <dbReference type="EMBL" id="CAI5741711.1"/>
    </source>
</evidence>
<evidence type="ECO:0000256" key="10">
    <source>
        <dbReference type="ARBA" id="ARBA00023172"/>
    </source>
</evidence>
<keyword evidence="12 13" id="KW-0539">Nucleus</keyword>
<evidence type="ECO:0000256" key="7">
    <source>
        <dbReference type="ARBA" id="ARBA00022763"/>
    </source>
</evidence>
<dbReference type="InterPro" id="IPR011335">
    <property type="entry name" value="Restrct_endonuc-II-like"/>
</dbReference>
<dbReference type="CDD" id="cd20074">
    <property type="entry name" value="XPF_nuclease_Mus81"/>
    <property type="match status" value="1"/>
</dbReference>
<evidence type="ECO:0000256" key="12">
    <source>
        <dbReference type="ARBA" id="ARBA00023242"/>
    </source>
</evidence>
<dbReference type="Gene3D" id="1.10.150.670">
    <property type="entry name" value="Crossover junction endonuclease EME1, DNA-binding domain"/>
    <property type="match status" value="1"/>
</dbReference>
<dbReference type="GO" id="GO:0006308">
    <property type="term" value="P:DNA catabolic process"/>
    <property type="evidence" value="ECO:0007669"/>
    <property type="project" value="UniProtKB-UniRule"/>
</dbReference>
<reference evidence="15" key="1">
    <citation type="submission" date="2022-12" db="EMBL/GenBank/DDBJ databases">
        <authorList>
            <person name="Webb A."/>
        </authorList>
    </citation>
    <scope>NUCLEOTIDE SEQUENCE</scope>
    <source>
        <strain evidence="15">Hp1</strain>
    </source>
</reference>
<dbReference type="GO" id="GO:0046872">
    <property type="term" value="F:metal ion binding"/>
    <property type="evidence" value="ECO:0007669"/>
    <property type="project" value="UniProtKB-UniRule"/>
</dbReference>
<comment type="subunit">
    <text evidence="13">Interacts with EME1.</text>
</comment>
<dbReference type="EMBL" id="CANTFL010001451">
    <property type="protein sequence ID" value="CAI5741711.1"/>
    <property type="molecule type" value="Genomic_DNA"/>
</dbReference>
<evidence type="ECO:0000313" key="16">
    <source>
        <dbReference type="Proteomes" id="UP001162031"/>
    </source>
</evidence>
<evidence type="ECO:0000256" key="9">
    <source>
        <dbReference type="ARBA" id="ARBA00022842"/>
    </source>
</evidence>
<evidence type="ECO:0000256" key="4">
    <source>
        <dbReference type="ARBA" id="ARBA00022722"/>
    </source>
</evidence>
<comment type="subcellular location">
    <subcellularLocation>
        <location evidence="2 13">Nucleus</location>
    </subcellularLocation>
</comment>
<dbReference type="SUPFAM" id="SSF52980">
    <property type="entry name" value="Restriction endonuclease-like"/>
    <property type="match status" value="1"/>
</dbReference>
<keyword evidence="10 13" id="KW-0233">DNA recombination</keyword>
<evidence type="ECO:0000256" key="8">
    <source>
        <dbReference type="ARBA" id="ARBA00022801"/>
    </source>
</evidence>
<evidence type="ECO:0000256" key="11">
    <source>
        <dbReference type="ARBA" id="ARBA00023204"/>
    </source>
</evidence>
<dbReference type="EC" id="3.1.22.-" evidence="13"/>
<evidence type="ECO:0000259" key="14">
    <source>
        <dbReference type="SMART" id="SM00891"/>
    </source>
</evidence>
<dbReference type="Proteomes" id="UP001162031">
    <property type="component" value="Unassembled WGS sequence"/>
</dbReference>
<sequence>MSSRSAQNCVHEGNDSLVEDLLALKQRVRESSHLSSNYGRAIASIRAHPTPLRSASEARRLKNIGNYLSNQIHCILQKRGLVDETRPLVSTTSLPATLPLNAAAIRTVDRIPRDYLPVHRKQPWYALLALLEARAVDAEAAVPLSALLRRMRHAGYTGDSDKLRACLTSLHGTHDVVKRSDLGFYFLTEKGQRSAELCRPESLTGSSTSVAARAAVSDTNVSATVTGKQTLAGGDTRLCSGDSDLTCIEVDDSGDSALSEEIAEPDPEPMEKNCTALKDLIRETDTWELVLLLDHREIIERRNPHILERKLLERNVSCEVRALGVGDVQWIARRHRVGVDTQEFMMNVIVERKEVHDLSSSIIDRRFVEQKLRLATVREHCGHVHVIYLVEGSLTQITTVRTSGLHTTMGRTQVQNNFFIQQCRNADETVTFLARVHARLLSNFPPVSGCVKPATTHLLSRGEFTSDSFTRGFCLPPQTFAPFNSLFRKKSQFTVHDIFQRMLLQAPGLSAAKTVSLSAKYSNFRELVSALHKRGRDSEVEHVRCGKTQRRLGLKTREFLGELLTCSEYAEDA</sequence>
<dbReference type="Gene3D" id="3.40.50.10130">
    <property type="match status" value="1"/>
</dbReference>
<evidence type="ECO:0000256" key="1">
    <source>
        <dbReference type="ARBA" id="ARBA00001946"/>
    </source>
</evidence>
<keyword evidence="6 13" id="KW-0255">Endonuclease</keyword>
<dbReference type="InterPro" id="IPR006166">
    <property type="entry name" value="ERCC4_domain"/>
</dbReference>
<dbReference type="GO" id="GO:0005634">
    <property type="term" value="C:nucleus"/>
    <property type="evidence" value="ECO:0007669"/>
    <property type="project" value="UniProtKB-SubCell"/>
</dbReference>
<keyword evidence="7 13" id="KW-0227">DNA damage</keyword>
<dbReference type="GO" id="GO:0031573">
    <property type="term" value="P:mitotic intra-S DNA damage checkpoint signaling"/>
    <property type="evidence" value="ECO:0007669"/>
    <property type="project" value="TreeGrafter"/>
</dbReference>
<dbReference type="GO" id="GO:0000712">
    <property type="term" value="P:resolution of meiotic recombination intermediates"/>
    <property type="evidence" value="ECO:0007669"/>
    <property type="project" value="TreeGrafter"/>
</dbReference>
<dbReference type="AlphaFoldDB" id="A0AAV0V2E4"/>
<dbReference type="GO" id="GO:0048257">
    <property type="term" value="F:3'-flap endonuclease activity"/>
    <property type="evidence" value="ECO:0007669"/>
    <property type="project" value="TreeGrafter"/>
</dbReference>
<evidence type="ECO:0000256" key="6">
    <source>
        <dbReference type="ARBA" id="ARBA00022759"/>
    </source>
</evidence>
<keyword evidence="11 13" id="KW-0234">DNA repair</keyword>
<dbReference type="InterPro" id="IPR010996">
    <property type="entry name" value="HHH_MUS81"/>
</dbReference>
<keyword evidence="9 13" id="KW-0460">Magnesium</keyword>
<comment type="function">
    <text evidence="13">Interacts with EME1 to form a DNA structure-specific endonuclease with substrate preference for branched DNA structures with a 5'-end at the branch nick. Typical substrates include 3'-flap structures, D-loops, replication forks and nicked Holliday junctions. May be required in mitosis for the processing of stalled or collapsed replication fork intermediates. May be required in meiosis for the repair of meiosis-specific double strand breaks subsequent to single-end invasion (SEI).</text>
</comment>
<keyword evidence="16" id="KW-1185">Reference proteome</keyword>
<dbReference type="GO" id="GO:0008821">
    <property type="term" value="F:crossover junction DNA endonuclease activity"/>
    <property type="evidence" value="ECO:0007669"/>
    <property type="project" value="UniProtKB-UniRule"/>
</dbReference>
<keyword evidence="5 13" id="KW-0479">Metal-binding</keyword>
<dbReference type="InterPro" id="IPR033309">
    <property type="entry name" value="Mus81"/>
</dbReference>
<accession>A0AAV0V2E4</accession>
<comment type="cofactor">
    <cofactor evidence="1 13">
        <name>Mg(2+)</name>
        <dbReference type="ChEBI" id="CHEBI:18420"/>
    </cofactor>
</comment>
<evidence type="ECO:0000256" key="13">
    <source>
        <dbReference type="RuleBase" id="RU369042"/>
    </source>
</evidence>
<evidence type="ECO:0000256" key="3">
    <source>
        <dbReference type="ARBA" id="ARBA00010015"/>
    </source>
</evidence>
<keyword evidence="4 13" id="KW-0540">Nuclease</keyword>
<dbReference type="PANTHER" id="PTHR13451:SF0">
    <property type="entry name" value="CROSSOVER JUNCTION ENDONUCLEASE MUS81"/>
    <property type="match status" value="1"/>
</dbReference>
<dbReference type="GO" id="GO:0000727">
    <property type="term" value="P:double-strand break repair via break-induced replication"/>
    <property type="evidence" value="ECO:0007669"/>
    <property type="project" value="UniProtKB-UniRule"/>
</dbReference>
<dbReference type="SMART" id="SM00891">
    <property type="entry name" value="ERCC4"/>
    <property type="match status" value="1"/>
</dbReference>
<dbReference type="Pfam" id="PF14716">
    <property type="entry name" value="HHH_8"/>
    <property type="match status" value="1"/>
</dbReference>
<dbReference type="PANTHER" id="PTHR13451">
    <property type="entry name" value="CLASS II CROSSOVER JUNCTION ENDONUCLEASE MUS81"/>
    <property type="match status" value="1"/>
</dbReference>
<dbReference type="SUPFAM" id="SSF47802">
    <property type="entry name" value="DNA polymerase beta, N-terminal domain-like"/>
    <property type="match status" value="1"/>
</dbReference>
<gene>
    <name evidence="15" type="ORF">HBR001_LOCUS8613</name>
</gene>
<dbReference type="GO" id="GO:0003677">
    <property type="term" value="F:DNA binding"/>
    <property type="evidence" value="ECO:0007669"/>
    <property type="project" value="UniProtKB-UniRule"/>
</dbReference>
<name>A0AAV0V2E4_HYABA</name>
<dbReference type="InterPro" id="IPR047416">
    <property type="entry name" value="XPF_nuclease_Mus81"/>
</dbReference>